<dbReference type="GO" id="GO:0016020">
    <property type="term" value="C:membrane"/>
    <property type="evidence" value="ECO:0007669"/>
    <property type="project" value="GOC"/>
</dbReference>
<sequence>MEAADSSVLLLIAHPDDESMFFVPLLHCLSTKVTTFPDCVHVVCMTNGGTHREAELKAALHSIYKIQNIAIFSNEDYPDSPATPWDLQKASKAVLDYVQQHKIGKIYTFDEHGVSGHLNHVSCCRIANLLKIQLQRDQIAE</sequence>
<accession>A0A6P6YKL5</accession>
<dbReference type="GO" id="GO:0005783">
    <property type="term" value="C:endoplasmic reticulum"/>
    <property type="evidence" value="ECO:0007669"/>
    <property type="project" value="TreeGrafter"/>
</dbReference>
<dbReference type="AlphaFoldDB" id="A0A6P6YKL5"/>
<dbReference type="OMA" id="SCCRIAN"/>
<dbReference type="Pfam" id="PF02585">
    <property type="entry name" value="PIG-L"/>
    <property type="match status" value="1"/>
</dbReference>
<name>A0A6P6YKL5_DERPT</name>
<protein>
    <recommendedName>
        <fullName evidence="2">N-acetylglucosaminylphosphatidylinositol deacetylase</fullName>
        <ecNumber evidence="2">3.5.1.89</ecNumber>
    </recommendedName>
</protein>
<dbReference type="RefSeq" id="XP_027205444.1">
    <property type="nucleotide sequence ID" value="XM_027349643.1"/>
</dbReference>
<dbReference type="EC" id="3.5.1.89" evidence="2"/>
<dbReference type="PANTHER" id="PTHR12993:SF11">
    <property type="entry name" value="N-ACETYLGLUCOSAMINYL-PHOSPHATIDYLINOSITOL DE-N-ACETYLASE"/>
    <property type="match status" value="1"/>
</dbReference>
<gene>
    <name evidence="4" type="primary">LOC113799052</name>
</gene>
<dbReference type="SUPFAM" id="SSF102588">
    <property type="entry name" value="LmbE-like"/>
    <property type="match status" value="1"/>
</dbReference>
<keyword evidence="3" id="KW-1185">Reference proteome</keyword>
<proteinExistence type="inferred from homology"/>
<evidence type="ECO:0000313" key="3">
    <source>
        <dbReference type="Proteomes" id="UP000515146"/>
    </source>
</evidence>
<comment type="similarity">
    <text evidence="1">Belongs to the PIGL family.</text>
</comment>
<dbReference type="InterPro" id="IPR024078">
    <property type="entry name" value="LmbE-like_dom_sf"/>
</dbReference>
<dbReference type="OrthoDB" id="440160at2759"/>
<evidence type="ECO:0000256" key="1">
    <source>
        <dbReference type="ARBA" id="ARBA00006066"/>
    </source>
</evidence>
<dbReference type="GO" id="GO:0006506">
    <property type="term" value="P:GPI anchor biosynthetic process"/>
    <property type="evidence" value="ECO:0007669"/>
    <property type="project" value="UniProtKB-UniPathway"/>
</dbReference>
<dbReference type="GO" id="GO:0000225">
    <property type="term" value="F:N-acetylglucosaminylphosphatidylinositol deacetylase activity"/>
    <property type="evidence" value="ECO:0007669"/>
    <property type="project" value="UniProtKB-EC"/>
</dbReference>
<dbReference type="InterPro" id="IPR003737">
    <property type="entry name" value="GlcNAc_PI_deacetylase-related"/>
</dbReference>
<reference evidence="4" key="1">
    <citation type="submission" date="2025-08" db="UniProtKB">
        <authorList>
            <consortium name="RefSeq"/>
        </authorList>
    </citation>
    <scope>IDENTIFICATION</scope>
    <source>
        <strain evidence="4">Airmid</strain>
    </source>
</reference>
<dbReference type="InParanoid" id="A0A6P6YKL5"/>
<organism evidence="3 4">
    <name type="scientific">Dermatophagoides pteronyssinus</name>
    <name type="common">European house dust mite</name>
    <dbReference type="NCBI Taxonomy" id="6956"/>
    <lineage>
        <taxon>Eukaryota</taxon>
        <taxon>Metazoa</taxon>
        <taxon>Ecdysozoa</taxon>
        <taxon>Arthropoda</taxon>
        <taxon>Chelicerata</taxon>
        <taxon>Arachnida</taxon>
        <taxon>Acari</taxon>
        <taxon>Acariformes</taxon>
        <taxon>Sarcoptiformes</taxon>
        <taxon>Astigmata</taxon>
        <taxon>Psoroptidia</taxon>
        <taxon>Analgoidea</taxon>
        <taxon>Pyroglyphidae</taxon>
        <taxon>Dermatophagoidinae</taxon>
        <taxon>Dermatophagoides</taxon>
    </lineage>
</organism>
<evidence type="ECO:0000313" key="4">
    <source>
        <dbReference type="RefSeq" id="XP_027205444.1"/>
    </source>
</evidence>
<dbReference type="Proteomes" id="UP000515146">
    <property type="component" value="Unplaced"/>
</dbReference>
<evidence type="ECO:0000256" key="2">
    <source>
        <dbReference type="ARBA" id="ARBA00012176"/>
    </source>
</evidence>
<dbReference type="PANTHER" id="PTHR12993">
    <property type="entry name" value="N-ACETYLGLUCOSAMINYL-PHOSPHATIDYLINOSITOL DE-N-ACETYLASE-RELATED"/>
    <property type="match status" value="1"/>
</dbReference>
<dbReference type="Gene3D" id="3.40.50.10320">
    <property type="entry name" value="LmbE-like"/>
    <property type="match status" value="1"/>
</dbReference>
<dbReference type="UniPathway" id="UPA00196"/>
<dbReference type="KEGG" id="dpte:113799052"/>